<dbReference type="GO" id="GO:0048731">
    <property type="term" value="P:system development"/>
    <property type="evidence" value="ECO:0007669"/>
    <property type="project" value="UniProtKB-ARBA"/>
</dbReference>
<evidence type="ECO:0000313" key="3">
    <source>
        <dbReference type="EMBL" id="EFJ22984.1"/>
    </source>
</evidence>
<dbReference type="OrthoDB" id="185373at2759"/>
<feature type="repeat" description="PPR" evidence="2">
    <location>
        <begin position="175"/>
        <end position="209"/>
    </location>
</feature>
<keyword evidence="1" id="KW-0677">Repeat</keyword>
<dbReference type="InParanoid" id="D8RXV6"/>
<dbReference type="Proteomes" id="UP000001514">
    <property type="component" value="Unassembled WGS sequence"/>
</dbReference>
<dbReference type="InterPro" id="IPR002885">
    <property type="entry name" value="PPR_rpt"/>
</dbReference>
<evidence type="ECO:0000256" key="1">
    <source>
        <dbReference type="ARBA" id="ARBA00022737"/>
    </source>
</evidence>
<dbReference type="KEGG" id="smo:SELMODRAFT_104499"/>
<dbReference type="NCBIfam" id="TIGR00756">
    <property type="entry name" value="PPR"/>
    <property type="match status" value="1"/>
</dbReference>
<proteinExistence type="predicted"/>
<dbReference type="AlphaFoldDB" id="D8RXV6"/>
<evidence type="ECO:0000256" key="2">
    <source>
        <dbReference type="PROSITE-ProRule" id="PRU00708"/>
    </source>
</evidence>
<dbReference type="HOGENOM" id="CLU_002706_0_0_1"/>
<accession>D8RXV6</accession>
<dbReference type="eggNOG" id="KOG4197">
    <property type="taxonomic scope" value="Eukaryota"/>
</dbReference>
<dbReference type="OMA" id="CISMARQ"/>
<dbReference type="Pfam" id="PF01535">
    <property type="entry name" value="PPR"/>
    <property type="match status" value="4"/>
</dbReference>
<dbReference type="Pfam" id="PF13041">
    <property type="entry name" value="PPR_2"/>
    <property type="match status" value="1"/>
</dbReference>
<dbReference type="InterPro" id="IPR011990">
    <property type="entry name" value="TPR-like_helical_dom_sf"/>
</dbReference>
<feature type="repeat" description="PPR" evidence="2">
    <location>
        <begin position="69"/>
        <end position="99"/>
    </location>
</feature>
<reference evidence="3 4" key="1">
    <citation type="journal article" date="2011" name="Science">
        <title>The Selaginella genome identifies genetic changes associated with the evolution of vascular plants.</title>
        <authorList>
            <person name="Banks J.A."/>
            <person name="Nishiyama T."/>
            <person name="Hasebe M."/>
            <person name="Bowman J.L."/>
            <person name="Gribskov M."/>
            <person name="dePamphilis C."/>
            <person name="Albert V.A."/>
            <person name="Aono N."/>
            <person name="Aoyama T."/>
            <person name="Ambrose B.A."/>
            <person name="Ashton N.W."/>
            <person name="Axtell M.J."/>
            <person name="Barker E."/>
            <person name="Barker M.S."/>
            <person name="Bennetzen J.L."/>
            <person name="Bonawitz N.D."/>
            <person name="Chapple C."/>
            <person name="Cheng C."/>
            <person name="Correa L.G."/>
            <person name="Dacre M."/>
            <person name="DeBarry J."/>
            <person name="Dreyer I."/>
            <person name="Elias M."/>
            <person name="Engstrom E.M."/>
            <person name="Estelle M."/>
            <person name="Feng L."/>
            <person name="Finet C."/>
            <person name="Floyd S.K."/>
            <person name="Frommer W.B."/>
            <person name="Fujita T."/>
            <person name="Gramzow L."/>
            <person name="Gutensohn M."/>
            <person name="Harholt J."/>
            <person name="Hattori M."/>
            <person name="Heyl A."/>
            <person name="Hirai T."/>
            <person name="Hiwatashi Y."/>
            <person name="Ishikawa M."/>
            <person name="Iwata M."/>
            <person name="Karol K.G."/>
            <person name="Koehler B."/>
            <person name="Kolukisaoglu U."/>
            <person name="Kubo M."/>
            <person name="Kurata T."/>
            <person name="Lalonde S."/>
            <person name="Li K."/>
            <person name="Li Y."/>
            <person name="Litt A."/>
            <person name="Lyons E."/>
            <person name="Manning G."/>
            <person name="Maruyama T."/>
            <person name="Michael T.P."/>
            <person name="Mikami K."/>
            <person name="Miyazaki S."/>
            <person name="Morinaga S."/>
            <person name="Murata T."/>
            <person name="Mueller-Roeber B."/>
            <person name="Nelson D.R."/>
            <person name="Obara M."/>
            <person name="Oguri Y."/>
            <person name="Olmstead R.G."/>
            <person name="Onodera N."/>
            <person name="Petersen B.L."/>
            <person name="Pils B."/>
            <person name="Prigge M."/>
            <person name="Rensing S.A."/>
            <person name="Riano-Pachon D.M."/>
            <person name="Roberts A.W."/>
            <person name="Sato Y."/>
            <person name="Scheller H.V."/>
            <person name="Schulz B."/>
            <person name="Schulz C."/>
            <person name="Shakirov E.V."/>
            <person name="Shibagaki N."/>
            <person name="Shinohara N."/>
            <person name="Shippen D.E."/>
            <person name="Soerensen I."/>
            <person name="Sotooka R."/>
            <person name="Sugimoto N."/>
            <person name="Sugita M."/>
            <person name="Sumikawa N."/>
            <person name="Tanurdzic M."/>
            <person name="Theissen G."/>
            <person name="Ulvskov P."/>
            <person name="Wakazuki S."/>
            <person name="Weng J.K."/>
            <person name="Willats W.W."/>
            <person name="Wipf D."/>
            <person name="Wolf P.G."/>
            <person name="Yang L."/>
            <person name="Zimmer A.D."/>
            <person name="Zhu Q."/>
            <person name="Mitros T."/>
            <person name="Hellsten U."/>
            <person name="Loque D."/>
            <person name="Otillar R."/>
            <person name="Salamov A."/>
            <person name="Schmutz J."/>
            <person name="Shapiro H."/>
            <person name="Lindquist E."/>
            <person name="Lucas S."/>
            <person name="Rokhsar D."/>
            <person name="Grigoriev I.V."/>
        </authorList>
    </citation>
    <scope>NUCLEOTIDE SEQUENCE [LARGE SCALE GENOMIC DNA]</scope>
</reference>
<dbReference type="FunFam" id="1.25.40.10:FF:000158">
    <property type="entry name" value="pentatricopeptide repeat-containing protein At2g33680"/>
    <property type="match status" value="1"/>
</dbReference>
<organism evidence="4">
    <name type="scientific">Selaginella moellendorffii</name>
    <name type="common">Spikemoss</name>
    <dbReference type="NCBI Taxonomy" id="88036"/>
    <lineage>
        <taxon>Eukaryota</taxon>
        <taxon>Viridiplantae</taxon>
        <taxon>Streptophyta</taxon>
        <taxon>Embryophyta</taxon>
        <taxon>Tracheophyta</taxon>
        <taxon>Lycopodiopsida</taxon>
        <taxon>Selaginellales</taxon>
        <taxon>Selaginellaceae</taxon>
        <taxon>Selaginella</taxon>
    </lineage>
</organism>
<dbReference type="PANTHER" id="PTHR47926:SF533">
    <property type="entry name" value="DYW DOMAIN-CONTAINING PROTEIN"/>
    <property type="match status" value="1"/>
</dbReference>
<evidence type="ECO:0008006" key="5">
    <source>
        <dbReference type="Google" id="ProtNLM"/>
    </source>
</evidence>
<protein>
    <recommendedName>
        <fullName evidence="5">Pentacotripeptide-repeat region of PRORP domain-containing protein</fullName>
    </recommendedName>
</protein>
<evidence type="ECO:0000313" key="4">
    <source>
        <dbReference type="Proteomes" id="UP000001514"/>
    </source>
</evidence>
<dbReference type="Gramene" id="EFJ22984">
    <property type="protein sequence ID" value="EFJ22984"/>
    <property type="gene ID" value="SELMODRAFT_104499"/>
</dbReference>
<dbReference type="InterPro" id="IPR046960">
    <property type="entry name" value="PPR_At4g14850-like_plant"/>
</dbReference>
<dbReference type="PROSITE" id="PS51375">
    <property type="entry name" value="PPR"/>
    <property type="match status" value="2"/>
</dbReference>
<dbReference type="FunFam" id="1.25.40.10:FF:000196">
    <property type="entry name" value="Pentatricopeptide repeat-containing protein At4g14850"/>
    <property type="match status" value="1"/>
</dbReference>
<gene>
    <name evidence="3" type="ORF">SELMODRAFT_104499</name>
</gene>
<dbReference type="Gene3D" id="1.25.40.10">
    <property type="entry name" value="Tetratricopeptide repeat domain"/>
    <property type="match status" value="2"/>
</dbReference>
<dbReference type="GO" id="GO:0009451">
    <property type="term" value="P:RNA modification"/>
    <property type="evidence" value="ECO:0007669"/>
    <property type="project" value="InterPro"/>
</dbReference>
<name>D8RXV6_SELML</name>
<dbReference type="GO" id="GO:0003723">
    <property type="term" value="F:RNA binding"/>
    <property type="evidence" value="ECO:0007669"/>
    <property type="project" value="InterPro"/>
</dbReference>
<sequence length="323" mass="35769">MDVEPDEVTFVNVLGACWSVDQAKKLHEKIVLLGFETDVVVGTALVTIYGKFGLVQEAEDVFERIREKNLICWTAMLSAYVDHGFHSKALETYQKMRARAGSGLKLDAIVFVSALNACSSSNDLEVGKQLHADMIASKIKLEGDAAASLVNMYGKCGSLAMAREVFDRLVKLRRDIVLWNTMLLSYAQSGLRSEAVEFLWEMTLDGTQPNEISFTGVLYACCHGGVLEQGREHFQAMLREYEISPVSQHFGCMADLFARLGKLGEAEELLRSMPYEPEFVMWTALLGACRNYGDSERAARLAESLSPETSSSYVLLSGTMTNV</sequence>
<dbReference type="PANTHER" id="PTHR47926">
    <property type="entry name" value="PENTATRICOPEPTIDE REPEAT-CONTAINING PROTEIN"/>
    <property type="match status" value="1"/>
</dbReference>
<keyword evidence="4" id="KW-1185">Reference proteome</keyword>
<dbReference type="SUPFAM" id="SSF48452">
    <property type="entry name" value="TPR-like"/>
    <property type="match status" value="1"/>
</dbReference>
<dbReference type="EMBL" id="GL377594">
    <property type="protein sequence ID" value="EFJ22984.1"/>
    <property type="molecule type" value="Genomic_DNA"/>
</dbReference>